<name>A0ABW3CQK5_9ACTN</name>
<proteinExistence type="predicted"/>
<dbReference type="EMBL" id="JBHTIR010004269">
    <property type="protein sequence ID" value="MFD0856820.1"/>
    <property type="molecule type" value="Genomic_DNA"/>
</dbReference>
<dbReference type="InterPro" id="IPR004211">
    <property type="entry name" value="Endonuclease_7"/>
</dbReference>
<dbReference type="Gene3D" id="3.40.1800.10">
    <property type="entry name" value="His-Me finger endonucleases"/>
    <property type="match status" value="2"/>
</dbReference>
<dbReference type="InterPro" id="IPR044925">
    <property type="entry name" value="His-Me_finger_sf"/>
</dbReference>
<gene>
    <name evidence="1" type="ORF">ACFQ07_31600</name>
</gene>
<dbReference type="SUPFAM" id="SSF54060">
    <property type="entry name" value="His-Me finger endonucleases"/>
    <property type="match status" value="2"/>
</dbReference>
<dbReference type="Pfam" id="PF02945">
    <property type="entry name" value="Endonuclease_7"/>
    <property type="match status" value="2"/>
</dbReference>
<reference evidence="2" key="1">
    <citation type="journal article" date="2019" name="Int. J. Syst. Evol. Microbiol.">
        <title>The Global Catalogue of Microorganisms (GCM) 10K type strain sequencing project: providing services to taxonomists for standard genome sequencing and annotation.</title>
        <authorList>
            <consortium name="The Broad Institute Genomics Platform"/>
            <consortium name="The Broad Institute Genome Sequencing Center for Infectious Disease"/>
            <person name="Wu L."/>
            <person name="Ma J."/>
        </authorList>
    </citation>
    <scope>NUCLEOTIDE SEQUENCE [LARGE SCALE GENOMIC DNA]</scope>
    <source>
        <strain evidence="2">JCM 31696</strain>
    </source>
</reference>
<protein>
    <submittedName>
        <fullName evidence="1">Endonuclease VII domain-containing protein</fullName>
    </submittedName>
</protein>
<sequence length="306" mass="34133">MAEITRRNHGSRRNYLLKLRYRITAEEVERHRRAQGGVCSICLRRKASHVDHDHDTGLFRGLLCFPCNGALGQYHDTPEYLRAAARYLEGTGFHATEMLLEFGVVTLGGHARRLVDGGGRRIKRAGTSRDDHLRARYGIGEEQVQKLLALQHGRCAACAEVKAEHVDHDHATGVVRGILCGGCNSGMGQLADDPVSLRRAADYVLGQLVREVPDGDGGTRFSLTFPDVDPRTVRPGGWEPYRVKDGEHRKLFLEIEEEMYVQTRLRMLPGGPGVCRRSAYTGPPYTTSDYIRDMVNGNPERFGHAS</sequence>
<dbReference type="GO" id="GO:0004519">
    <property type="term" value="F:endonuclease activity"/>
    <property type="evidence" value="ECO:0007669"/>
    <property type="project" value="UniProtKB-KW"/>
</dbReference>
<keyword evidence="2" id="KW-1185">Reference proteome</keyword>
<keyword evidence="1" id="KW-0255">Endonuclease</keyword>
<evidence type="ECO:0000313" key="2">
    <source>
        <dbReference type="Proteomes" id="UP001597083"/>
    </source>
</evidence>
<keyword evidence="1" id="KW-0378">Hydrolase</keyword>
<evidence type="ECO:0000313" key="1">
    <source>
        <dbReference type="EMBL" id="MFD0856820.1"/>
    </source>
</evidence>
<dbReference type="Proteomes" id="UP001597083">
    <property type="component" value="Unassembled WGS sequence"/>
</dbReference>
<accession>A0ABW3CQK5</accession>
<dbReference type="InterPro" id="IPR038563">
    <property type="entry name" value="Endonuclease_7_sf"/>
</dbReference>
<keyword evidence="1" id="KW-0540">Nuclease</keyword>
<organism evidence="1 2">
    <name type="scientific">Actinomadura adrarensis</name>
    <dbReference type="NCBI Taxonomy" id="1819600"/>
    <lineage>
        <taxon>Bacteria</taxon>
        <taxon>Bacillati</taxon>
        <taxon>Actinomycetota</taxon>
        <taxon>Actinomycetes</taxon>
        <taxon>Streptosporangiales</taxon>
        <taxon>Thermomonosporaceae</taxon>
        <taxon>Actinomadura</taxon>
    </lineage>
</organism>
<comment type="caution">
    <text evidence="1">The sequence shown here is derived from an EMBL/GenBank/DDBJ whole genome shotgun (WGS) entry which is preliminary data.</text>
</comment>